<reference evidence="1" key="1">
    <citation type="submission" date="2020-05" db="EMBL/GenBank/DDBJ databases">
        <authorList>
            <person name="Chiriac C."/>
            <person name="Salcher M."/>
            <person name="Ghai R."/>
            <person name="Kavagutti S V."/>
        </authorList>
    </citation>
    <scope>NUCLEOTIDE SEQUENCE</scope>
</reference>
<gene>
    <name evidence="1" type="ORF">UFOPK4382_01219</name>
</gene>
<organism evidence="1">
    <name type="scientific">freshwater metagenome</name>
    <dbReference type="NCBI Taxonomy" id="449393"/>
    <lineage>
        <taxon>unclassified sequences</taxon>
        <taxon>metagenomes</taxon>
        <taxon>ecological metagenomes</taxon>
    </lineage>
</organism>
<proteinExistence type="predicted"/>
<protein>
    <submittedName>
        <fullName evidence="1">Unannotated protein</fullName>
    </submittedName>
</protein>
<dbReference type="AlphaFoldDB" id="A0A6J7VGC6"/>
<sequence>MIQANGTTSGTEKILKPRSVEYAYSPNGHDVATPILSMKSAKKKVKPA</sequence>
<accession>A0A6J7VGC6</accession>
<evidence type="ECO:0000313" key="1">
    <source>
        <dbReference type="EMBL" id="CAB5077311.1"/>
    </source>
</evidence>
<dbReference type="EMBL" id="CAFBRA010000118">
    <property type="protein sequence ID" value="CAB5077311.1"/>
    <property type="molecule type" value="Genomic_DNA"/>
</dbReference>
<name>A0A6J7VGC6_9ZZZZ</name>